<dbReference type="EMBL" id="CP050177">
    <property type="protein sequence ID" value="QIQ06573.1"/>
    <property type="molecule type" value="Genomic_DNA"/>
</dbReference>
<sequence>MTDKKTIFVAFAMEDESRRNLFTGQRVHPDSPFEFIDLSVKDQYVTDWKDRVRTRIRRSQGVIALISKSTPGATGQLWEITCAREEGKPLLGIWLDEDYRVKPAAMGSAPCKKWTWDNVANFIDSV</sequence>
<dbReference type="Pfam" id="PF08937">
    <property type="entry name" value="ThsB_TIR"/>
    <property type="match status" value="1"/>
</dbReference>
<dbReference type="InterPro" id="IPR015032">
    <property type="entry name" value="ThsB__TIR-like_domain"/>
</dbReference>
<dbReference type="RefSeq" id="WP_167035824.1">
    <property type="nucleotide sequence ID" value="NZ_CP050177.1"/>
</dbReference>
<evidence type="ECO:0000313" key="3">
    <source>
        <dbReference type="Proteomes" id="UP000501179"/>
    </source>
</evidence>
<protein>
    <recommendedName>
        <fullName evidence="1">Thoeris protein ThsB TIR-like domain-containing protein</fullName>
    </recommendedName>
</protein>
<dbReference type="KEGG" id="slia:HA039_33510"/>
<keyword evidence="3" id="KW-1185">Reference proteome</keyword>
<reference evidence="2 3" key="1">
    <citation type="submission" date="2020-03" db="EMBL/GenBank/DDBJ databases">
        <title>A novel species.</title>
        <authorList>
            <person name="Gao J."/>
        </authorList>
    </citation>
    <scope>NUCLEOTIDE SEQUENCE [LARGE SCALE GENOMIC DNA]</scope>
    <source>
        <strain evidence="2 3">QMT-12</strain>
    </source>
</reference>
<proteinExistence type="predicted"/>
<dbReference type="Proteomes" id="UP000501179">
    <property type="component" value="Chromosome"/>
</dbReference>
<evidence type="ECO:0000259" key="1">
    <source>
        <dbReference type="Pfam" id="PF08937"/>
    </source>
</evidence>
<evidence type="ECO:0000313" key="2">
    <source>
        <dbReference type="EMBL" id="QIQ06573.1"/>
    </source>
</evidence>
<gene>
    <name evidence="2" type="ORF">HA039_33510</name>
</gene>
<name>A0A6G9H7Q6_9ACTN</name>
<accession>A0A6G9H7Q6</accession>
<feature type="domain" description="Thoeris protein ThsB TIR-like" evidence="1">
    <location>
        <begin position="8"/>
        <end position="98"/>
    </location>
</feature>
<organism evidence="2 3">
    <name type="scientific">Streptomyces liangshanensis</name>
    <dbReference type="NCBI Taxonomy" id="2717324"/>
    <lineage>
        <taxon>Bacteria</taxon>
        <taxon>Bacillati</taxon>
        <taxon>Actinomycetota</taxon>
        <taxon>Actinomycetes</taxon>
        <taxon>Kitasatosporales</taxon>
        <taxon>Streptomycetaceae</taxon>
        <taxon>Streptomyces</taxon>
    </lineage>
</organism>
<dbReference type="AlphaFoldDB" id="A0A6G9H7Q6"/>